<feature type="transmembrane region" description="Helical" evidence="1">
    <location>
        <begin position="12"/>
        <end position="29"/>
    </location>
</feature>
<dbReference type="STRING" id="545695.TREAZ_2101"/>
<reference evidence="3" key="1">
    <citation type="submission" date="2009-12" db="EMBL/GenBank/DDBJ databases">
        <title>Complete sequence of Treponema azotonutricium strain ZAS-9.</title>
        <authorList>
            <person name="Tetu S.G."/>
            <person name="Matson E."/>
            <person name="Ren Q."/>
            <person name="Seshadri R."/>
            <person name="Elbourne L."/>
            <person name="Hassan K.A."/>
            <person name="Durkin A."/>
            <person name="Radune D."/>
            <person name="Mohamoud Y."/>
            <person name="Shay R."/>
            <person name="Jin S."/>
            <person name="Zhang X."/>
            <person name="Lucey K."/>
            <person name="Ballor N.R."/>
            <person name="Ottesen E."/>
            <person name="Rosenthal R."/>
            <person name="Allen A."/>
            <person name="Leadbetter J.R."/>
            <person name="Paulsen I.T."/>
        </authorList>
    </citation>
    <scope>NUCLEOTIDE SEQUENCE [LARGE SCALE GENOMIC DNA]</scope>
    <source>
        <strain evidence="3">ATCC BAA-888 / DSM 13862 / ZAS-9</strain>
    </source>
</reference>
<keyword evidence="1" id="KW-0812">Transmembrane</keyword>
<evidence type="ECO:0000256" key="1">
    <source>
        <dbReference type="SAM" id="Phobius"/>
    </source>
</evidence>
<dbReference type="KEGG" id="taz:TREAZ_2101"/>
<dbReference type="HOGENOM" id="CLU_3223390_0_0_12"/>
<proteinExistence type="predicted"/>
<keyword evidence="1" id="KW-1133">Transmembrane helix</keyword>
<gene>
    <name evidence="2" type="ordered locus">TREAZ_2101</name>
</gene>
<dbReference type="EMBL" id="CP001841">
    <property type="protein sequence ID" value="AEF81168.1"/>
    <property type="molecule type" value="Genomic_DNA"/>
</dbReference>
<keyword evidence="1" id="KW-0472">Membrane</keyword>
<dbReference type="Proteomes" id="UP000009222">
    <property type="component" value="Chromosome"/>
</dbReference>
<protein>
    <submittedName>
        <fullName evidence="2">Uncharacterized protein</fullName>
    </submittedName>
</protein>
<sequence>MTSKSARIGNNFFIMILLWYSASCLQYTLKTHFFHKNTTKYFSP</sequence>
<evidence type="ECO:0000313" key="3">
    <source>
        <dbReference type="Proteomes" id="UP000009222"/>
    </source>
</evidence>
<reference evidence="2 3" key="2">
    <citation type="journal article" date="2011" name="ISME J.">
        <title>RNA-seq reveals cooperative metabolic interactions between two termite-gut spirochete species in co-culture.</title>
        <authorList>
            <person name="Rosenthal A.Z."/>
            <person name="Matson E.G."/>
            <person name="Eldar A."/>
            <person name="Leadbetter J.R."/>
        </authorList>
    </citation>
    <scope>NUCLEOTIDE SEQUENCE [LARGE SCALE GENOMIC DNA]</scope>
    <source>
        <strain evidence="3">ATCC BAA-888 / DSM 13862 / ZAS-9</strain>
    </source>
</reference>
<keyword evidence="3" id="KW-1185">Reference proteome</keyword>
<accession>F5Y9G0</accession>
<name>F5Y9G0_LEAAZ</name>
<dbReference type="AlphaFoldDB" id="F5Y9G0"/>
<organism evidence="2 3">
    <name type="scientific">Leadbettera azotonutricia (strain ATCC BAA-888 / DSM 13862 / ZAS-9)</name>
    <name type="common">Treponema azotonutricium</name>
    <dbReference type="NCBI Taxonomy" id="545695"/>
    <lineage>
        <taxon>Bacteria</taxon>
        <taxon>Pseudomonadati</taxon>
        <taxon>Spirochaetota</taxon>
        <taxon>Spirochaetia</taxon>
        <taxon>Spirochaetales</taxon>
        <taxon>Breznakiellaceae</taxon>
        <taxon>Leadbettera</taxon>
    </lineage>
</organism>
<evidence type="ECO:0000313" key="2">
    <source>
        <dbReference type="EMBL" id="AEF81168.1"/>
    </source>
</evidence>
<dbReference type="InParanoid" id="F5Y9G0"/>